<accession>A0A8W8JN32</accession>
<evidence type="ECO:0000313" key="2">
    <source>
        <dbReference type="Proteomes" id="UP000005408"/>
    </source>
</evidence>
<evidence type="ECO:0000313" key="1">
    <source>
        <dbReference type="EnsemblMetazoa" id="G19463.1:cds"/>
    </source>
</evidence>
<reference evidence="1" key="1">
    <citation type="submission" date="2022-08" db="UniProtKB">
        <authorList>
            <consortium name="EnsemblMetazoa"/>
        </authorList>
    </citation>
    <scope>IDENTIFICATION</scope>
    <source>
        <strain evidence="1">05x7-T-G4-1.051#20</strain>
    </source>
</reference>
<organism evidence="1 2">
    <name type="scientific">Magallana gigas</name>
    <name type="common">Pacific oyster</name>
    <name type="synonym">Crassostrea gigas</name>
    <dbReference type="NCBI Taxonomy" id="29159"/>
    <lineage>
        <taxon>Eukaryota</taxon>
        <taxon>Metazoa</taxon>
        <taxon>Spiralia</taxon>
        <taxon>Lophotrochozoa</taxon>
        <taxon>Mollusca</taxon>
        <taxon>Bivalvia</taxon>
        <taxon>Autobranchia</taxon>
        <taxon>Pteriomorphia</taxon>
        <taxon>Ostreida</taxon>
        <taxon>Ostreoidea</taxon>
        <taxon>Ostreidae</taxon>
        <taxon>Magallana</taxon>
    </lineage>
</organism>
<proteinExistence type="predicted"/>
<protein>
    <submittedName>
        <fullName evidence="1">Uncharacterized protein</fullName>
    </submittedName>
</protein>
<dbReference type="Gene3D" id="3.30.420.10">
    <property type="entry name" value="Ribonuclease H-like superfamily/Ribonuclease H"/>
    <property type="match status" value="1"/>
</dbReference>
<dbReference type="AlphaFoldDB" id="A0A8W8JN32"/>
<name>A0A8W8JN32_MAGGI</name>
<dbReference type="GO" id="GO:0003676">
    <property type="term" value="F:nucleic acid binding"/>
    <property type="evidence" value="ECO:0007669"/>
    <property type="project" value="InterPro"/>
</dbReference>
<dbReference type="Proteomes" id="UP000005408">
    <property type="component" value="Unassembled WGS sequence"/>
</dbReference>
<keyword evidence="2" id="KW-1185">Reference proteome</keyword>
<sequence>MRLENKIGPLRQKLKTTGFTHSKPLDGQRVSDANKVKSVVFCEYLIASKDTLDDVIFSNECNNQLNQNKSCNYQPKESHVTVMANPKHPLKIYMWAAIGNRGASTIRLFEGFMDSEIYTNVILRDTGAIHRGNVW</sequence>
<dbReference type="InterPro" id="IPR036397">
    <property type="entry name" value="RNaseH_sf"/>
</dbReference>
<dbReference type="EnsemblMetazoa" id="G19463.1">
    <property type="protein sequence ID" value="G19463.1:cds"/>
    <property type="gene ID" value="G19463"/>
</dbReference>